<organism evidence="5 6">
    <name type="scientific">Aspergillus leporis</name>
    <dbReference type="NCBI Taxonomy" id="41062"/>
    <lineage>
        <taxon>Eukaryota</taxon>
        <taxon>Fungi</taxon>
        <taxon>Dikarya</taxon>
        <taxon>Ascomycota</taxon>
        <taxon>Pezizomycotina</taxon>
        <taxon>Eurotiomycetes</taxon>
        <taxon>Eurotiomycetidae</taxon>
        <taxon>Eurotiales</taxon>
        <taxon>Aspergillaceae</taxon>
        <taxon>Aspergillus</taxon>
        <taxon>Aspergillus subgen. Circumdati</taxon>
    </lineage>
</organism>
<sequence length="115" mass="12360">MDQTMTDVPSPIPPNISKDSPSTNLLDRAIMANESTPNSAAANTPTAESNIPTSQVRPGGAPARVYMNEKIVPYLLEGMKNVTKEQPANPLRVLGEYLIQKSNEIEGTPANKSPE</sequence>
<dbReference type="Proteomes" id="UP000326565">
    <property type="component" value="Unassembled WGS sequence"/>
</dbReference>
<dbReference type="Gene3D" id="1.20.890.10">
    <property type="entry name" value="cAMP-dependent protein kinase regulatory subunit, dimerization-anchoring domain"/>
    <property type="match status" value="1"/>
</dbReference>
<evidence type="ECO:0000256" key="1">
    <source>
        <dbReference type="ARBA" id="ARBA00004123"/>
    </source>
</evidence>
<comment type="subcellular location">
    <subcellularLocation>
        <location evidence="1">Nucleus</location>
    </subcellularLocation>
</comment>
<gene>
    <name evidence="5" type="ORF">BDV29DRAFT_177395</name>
</gene>
<reference evidence="5 6" key="1">
    <citation type="submission" date="2019-04" db="EMBL/GenBank/DDBJ databases">
        <title>Friends and foes A comparative genomics study of 23 Aspergillus species from section Flavi.</title>
        <authorList>
            <consortium name="DOE Joint Genome Institute"/>
            <person name="Kjaerbolling I."/>
            <person name="Vesth T."/>
            <person name="Frisvad J.C."/>
            <person name="Nybo J.L."/>
            <person name="Theobald S."/>
            <person name="Kildgaard S."/>
            <person name="Isbrandt T."/>
            <person name="Kuo A."/>
            <person name="Sato A."/>
            <person name="Lyhne E.K."/>
            <person name="Kogle M.E."/>
            <person name="Wiebenga A."/>
            <person name="Kun R.S."/>
            <person name="Lubbers R.J."/>
            <person name="Makela M.R."/>
            <person name="Barry K."/>
            <person name="Chovatia M."/>
            <person name="Clum A."/>
            <person name="Daum C."/>
            <person name="Haridas S."/>
            <person name="He G."/>
            <person name="LaButti K."/>
            <person name="Lipzen A."/>
            <person name="Mondo S."/>
            <person name="Riley R."/>
            <person name="Salamov A."/>
            <person name="Simmons B.A."/>
            <person name="Magnuson J.K."/>
            <person name="Henrissat B."/>
            <person name="Mortensen U.H."/>
            <person name="Larsen T.O."/>
            <person name="Devries R.P."/>
            <person name="Grigoriev I.V."/>
            <person name="Machida M."/>
            <person name="Baker S.E."/>
            <person name="Andersen M.R."/>
        </authorList>
    </citation>
    <scope>NUCLEOTIDE SEQUENCE [LARGE SCALE GENOMIC DNA]</scope>
    <source>
        <strain evidence="5 6">CBS 151.66</strain>
    </source>
</reference>
<name>A0A5N5WV94_9EURO</name>
<dbReference type="AlphaFoldDB" id="A0A5N5WV94"/>
<keyword evidence="6" id="KW-1185">Reference proteome</keyword>
<feature type="compositionally biased region" description="Low complexity" evidence="4">
    <location>
        <begin position="35"/>
        <end position="50"/>
    </location>
</feature>
<evidence type="ECO:0000313" key="5">
    <source>
        <dbReference type="EMBL" id="KAB8072456.1"/>
    </source>
</evidence>
<dbReference type="InterPro" id="IPR049629">
    <property type="entry name" value="DPY30_SDC1_DD"/>
</dbReference>
<dbReference type="GO" id="GO:0005634">
    <property type="term" value="C:nucleus"/>
    <property type="evidence" value="ECO:0007669"/>
    <property type="project" value="UniProtKB-SubCell"/>
</dbReference>
<evidence type="ECO:0008006" key="7">
    <source>
        <dbReference type="Google" id="ProtNLM"/>
    </source>
</evidence>
<proteinExistence type="inferred from homology"/>
<dbReference type="InterPro" id="IPR007858">
    <property type="entry name" value="Dpy-30_motif"/>
</dbReference>
<evidence type="ECO:0000256" key="2">
    <source>
        <dbReference type="ARBA" id="ARBA00010849"/>
    </source>
</evidence>
<protein>
    <recommendedName>
        <fullName evidence="7">COMPASS complex subunit Sdc1</fullName>
    </recommendedName>
</protein>
<keyword evidence="3" id="KW-0539">Nucleus</keyword>
<accession>A0A5N5WV94</accession>
<evidence type="ECO:0000256" key="4">
    <source>
        <dbReference type="SAM" id="MobiDB-lite"/>
    </source>
</evidence>
<evidence type="ECO:0000313" key="6">
    <source>
        <dbReference type="Proteomes" id="UP000326565"/>
    </source>
</evidence>
<dbReference type="CDD" id="cd22965">
    <property type="entry name" value="DD_DPY30_SDC1"/>
    <property type="match status" value="1"/>
</dbReference>
<comment type="similarity">
    <text evidence="2">Belongs to the dpy-30 family.</text>
</comment>
<feature type="region of interest" description="Disordered" evidence="4">
    <location>
        <begin position="1"/>
        <end position="61"/>
    </location>
</feature>
<dbReference type="OrthoDB" id="417678at2759"/>
<dbReference type="EMBL" id="ML732247">
    <property type="protein sequence ID" value="KAB8072456.1"/>
    <property type="molecule type" value="Genomic_DNA"/>
</dbReference>
<dbReference type="Pfam" id="PF05186">
    <property type="entry name" value="Dpy-30"/>
    <property type="match status" value="1"/>
</dbReference>
<evidence type="ECO:0000256" key="3">
    <source>
        <dbReference type="ARBA" id="ARBA00023242"/>
    </source>
</evidence>